<dbReference type="EMBL" id="CAJVPT010013779">
    <property type="protein sequence ID" value="CAG8598991.1"/>
    <property type="molecule type" value="Genomic_DNA"/>
</dbReference>
<evidence type="ECO:0000313" key="1">
    <source>
        <dbReference type="EMBL" id="CAG8598991.1"/>
    </source>
</evidence>
<dbReference type="Proteomes" id="UP000789525">
    <property type="component" value="Unassembled WGS sequence"/>
</dbReference>
<sequence length="389" mass="44516">GELLVYKLFISSTMSKFLHLPPTSARKELKAVQAINEDLAQIKRALSNENLAGLFEGRALYFCRGKHRNNKERLDKVAKIVRTTREEVLQLESIDIRTNTNPDRYEKEIPILKDGCALLNQLKKRPTPIDELDGIMDEAITKDRAAFDKRIKRINELQRPNPQTIRVRFMDEPSRSEEVITDNFLVYGEVRWHLLQMGIVDEALDVWVRHSNEQKSLRAPNLCYWEYVKPRQAIEKDKESLELDIVKIGNKKAYIVAVLQDMNDQSPMPLADLVLPKEIARGGGNCCNTTKCRDLREHLKQLWPSHVVTQIIRLSEPELNPLDLWNSSGEADPSSADVSPPTREARAKCWRSRDEFFACLDASKIASPADKGEHCKQEAAAYETNCAKR</sequence>
<proteinExistence type="predicted"/>
<name>A0ACA9MQR9_9GLOM</name>
<evidence type="ECO:0000313" key="2">
    <source>
        <dbReference type="Proteomes" id="UP000789525"/>
    </source>
</evidence>
<feature type="non-terminal residue" evidence="1">
    <location>
        <position position="1"/>
    </location>
</feature>
<gene>
    <name evidence="1" type="ORF">ACOLOM_LOCUS6613</name>
</gene>
<protein>
    <submittedName>
        <fullName evidence="1">6787_t:CDS:1</fullName>
    </submittedName>
</protein>
<comment type="caution">
    <text evidence="1">The sequence shown here is derived from an EMBL/GenBank/DDBJ whole genome shotgun (WGS) entry which is preliminary data.</text>
</comment>
<keyword evidence="2" id="KW-1185">Reference proteome</keyword>
<reference evidence="1" key="1">
    <citation type="submission" date="2021-06" db="EMBL/GenBank/DDBJ databases">
        <authorList>
            <person name="Kallberg Y."/>
            <person name="Tangrot J."/>
            <person name="Rosling A."/>
        </authorList>
    </citation>
    <scope>NUCLEOTIDE SEQUENCE</scope>
    <source>
        <strain evidence="1">CL356</strain>
    </source>
</reference>
<organism evidence="1 2">
    <name type="scientific">Acaulospora colombiana</name>
    <dbReference type="NCBI Taxonomy" id="27376"/>
    <lineage>
        <taxon>Eukaryota</taxon>
        <taxon>Fungi</taxon>
        <taxon>Fungi incertae sedis</taxon>
        <taxon>Mucoromycota</taxon>
        <taxon>Glomeromycotina</taxon>
        <taxon>Glomeromycetes</taxon>
        <taxon>Diversisporales</taxon>
        <taxon>Acaulosporaceae</taxon>
        <taxon>Acaulospora</taxon>
    </lineage>
</organism>
<accession>A0ACA9MQR9</accession>